<dbReference type="EC" id="3.4.21.-" evidence="8"/>
<dbReference type="PRINTS" id="PR00839">
    <property type="entry name" value="V8PROTEASE"/>
</dbReference>
<comment type="similarity">
    <text evidence="1 8">Belongs to the peptidase S1B family.</text>
</comment>
<keyword evidence="5 8" id="KW-0720">Serine protease</keyword>
<dbReference type="InterPro" id="IPR043504">
    <property type="entry name" value="Peptidase_S1_PA_chymotrypsin"/>
</dbReference>
<dbReference type="InterPro" id="IPR050966">
    <property type="entry name" value="Glutamyl_endopeptidase"/>
</dbReference>
<dbReference type="InterPro" id="IPR008256">
    <property type="entry name" value="Peptidase_S1B"/>
</dbReference>
<keyword evidence="6" id="KW-0843">Virulence</keyword>
<dbReference type="GO" id="GO:0006508">
    <property type="term" value="P:proteolysis"/>
    <property type="evidence" value="ECO:0007669"/>
    <property type="project" value="UniProtKB-KW"/>
</dbReference>
<evidence type="ECO:0000256" key="3">
    <source>
        <dbReference type="ARBA" id="ARBA00022729"/>
    </source>
</evidence>
<feature type="active site" description="Charge relay system" evidence="7">
    <location>
        <position position="274"/>
    </location>
</feature>
<evidence type="ECO:0000256" key="6">
    <source>
        <dbReference type="ARBA" id="ARBA00023026"/>
    </source>
</evidence>
<feature type="compositionally biased region" description="Low complexity" evidence="9">
    <location>
        <begin position="142"/>
        <end position="209"/>
    </location>
</feature>
<keyword evidence="3 8" id="KW-0732">Signal</keyword>
<dbReference type="InterPro" id="IPR028301">
    <property type="entry name" value="V8_his_AS"/>
</dbReference>
<dbReference type="GO" id="GO:0004252">
    <property type="term" value="F:serine-type endopeptidase activity"/>
    <property type="evidence" value="ECO:0007669"/>
    <property type="project" value="InterPro"/>
</dbReference>
<dbReference type="PROSITE" id="PS00672">
    <property type="entry name" value="V8_HIS"/>
    <property type="match status" value="1"/>
</dbReference>
<dbReference type="Pfam" id="PF13365">
    <property type="entry name" value="Trypsin_2"/>
    <property type="match status" value="1"/>
</dbReference>
<reference evidence="10 11" key="1">
    <citation type="submission" date="2017-09" db="EMBL/GenBank/DDBJ databases">
        <title>Bacterial strain isolated from the female urinary microbiota.</title>
        <authorList>
            <person name="Thomas-White K."/>
            <person name="Kumar N."/>
            <person name="Forster S."/>
            <person name="Putonti C."/>
            <person name="Lawley T."/>
            <person name="Wolfe A.J."/>
        </authorList>
    </citation>
    <scope>NUCLEOTIDE SEQUENCE [LARGE SCALE GENOMIC DNA]</scope>
    <source>
        <strain evidence="10 11">UMB0834</strain>
    </source>
</reference>
<feature type="compositionally biased region" description="Polar residues" evidence="9">
    <location>
        <begin position="31"/>
        <end position="72"/>
    </location>
</feature>
<feature type="signal peptide" evidence="8">
    <location>
        <begin position="1"/>
        <end position="27"/>
    </location>
</feature>
<name>A0A2N6QG62_9STAP</name>
<dbReference type="AlphaFoldDB" id="A0A2N6QG62"/>
<dbReference type="RefSeq" id="WP_070502755.1">
    <property type="nucleotide sequence ID" value="NZ_JAASJD010000006.1"/>
</dbReference>
<dbReference type="PRINTS" id="PR01774">
    <property type="entry name" value="EXFOLTOXIN"/>
</dbReference>
<feature type="active site" description="Charge relay system" evidence="7">
    <location>
        <position position="387"/>
    </location>
</feature>
<evidence type="ECO:0000256" key="8">
    <source>
        <dbReference type="RuleBase" id="RU004296"/>
    </source>
</evidence>
<keyword evidence="4 8" id="KW-0378">Hydrolase</keyword>
<dbReference type="PROSITE" id="PS51257">
    <property type="entry name" value="PROKAR_LIPOPROTEIN"/>
    <property type="match status" value="1"/>
</dbReference>
<evidence type="ECO:0000256" key="2">
    <source>
        <dbReference type="ARBA" id="ARBA00022670"/>
    </source>
</evidence>
<evidence type="ECO:0000256" key="1">
    <source>
        <dbReference type="ARBA" id="ARBA00008764"/>
    </source>
</evidence>
<dbReference type="PANTHER" id="PTHR15462:SF8">
    <property type="entry name" value="SERINE PROTEASE"/>
    <property type="match status" value="1"/>
</dbReference>
<evidence type="ECO:0000256" key="5">
    <source>
        <dbReference type="ARBA" id="ARBA00022825"/>
    </source>
</evidence>
<comment type="caution">
    <text evidence="10">The sequence shown here is derived from an EMBL/GenBank/DDBJ whole genome shotgun (WGS) entry which is preliminary data.</text>
</comment>
<evidence type="ECO:0000313" key="10">
    <source>
        <dbReference type="EMBL" id="PMC18519.1"/>
    </source>
</evidence>
<evidence type="ECO:0000256" key="9">
    <source>
        <dbReference type="SAM" id="MobiDB-lite"/>
    </source>
</evidence>
<evidence type="ECO:0000256" key="4">
    <source>
        <dbReference type="ARBA" id="ARBA00022801"/>
    </source>
</evidence>
<feature type="active site" description="Charge relay system" evidence="7">
    <location>
        <position position="311"/>
    </location>
</feature>
<accession>A0A2N6QG62</accession>
<organism evidence="10 11">
    <name type="scientific">Staphylococcus pettenkoferi</name>
    <dbReference type="NCBI Taxonomy" id="170573"/>
    <lineage>
        <taxon>Bacteria</taxon>
        <taxon>Bacillati</taxon>
        <taxon>Bacillota</taxon>
        <taxon>Bacilli</taxon>
        <taxon>Bacillales</taxon>
        <taxon>Staphylococcaceae</taxon>
        <taxon>Staphylococcus</taxon>
    </lineage>
</organism>
<dbReference type="SUPFAM" id="SSF50494">
    <property type="entry name" value="Trypsin-like serine proteases"/>
    <property type="match status" value="1"/>
</dbReference>
<evidence type="ECO:0000313" key="11">
    <source>
        <dbReference type="Proteomes" id="UP000235748"/>
    </source>
</evidence>
<dbReference type="Proteomes" id="UP000235748">
    <property type="component" value="Unassembled WGS sequence"/>
</dbReference>
<keyword evidence="2 8" id="KW-0645">Protease</keyword>
<sequence>MNLKKYVISLIVTLACGLGIGAGHASAEEIQQQDNQQDVATHQIATAQVDQGKKSQQATPETKSSQVGAHQQATEEDSAQDTSSQADADKAQSQDVATNEKQKSAQQDQATATQSKQPQTSQDAPQQDHKATHSNHTATQDQASQVNNKQQPQQKQAPQNNQTQQPQQQDKAQQPSQQQAPQAQQDKQKQQKAATAAAQEPKQEQPAANNEQPRNAQIPEGHFQNEIILPNNNRHRIPGTTHGHYQSLCFVDMGDGGIASGVVVGKNTMLTNKHVVKNDSVTAMPAANGQNNFPKGQFKSNNIVRYPGDQDLAVVHFDKNDKGQSIGDVVRPANMADAQQSKVGERMTITGYPGDKPLSTMWESIGKITKNDGSHLEYDASTVGGNSGSGVFNKKRQLIGIHYGGAGKDANGSVPLTGDMLNFVKNNMQ</sequence>
<dbReference type="InterPro" id="IPR000126">
    <property type="entry name" value="V8_ser_AS"/>
</dbReference>
<evidence type="ECO:0000256" key="7">
    <source>
        <dbReference type="PIRSR" id="PIRSR608256-1"/>
    </source>
</evidence>
<dbReference type="PROSITE" id="PS00673">
    <property type="entry name" value="V8_SER"/>
    <property type="match status" value="1"/>
</dbReference>
<gene>
    <name evidence="10" type="ORF">CJ235_08810</name>
</gene>
<feature type="compositionally biased region" description="Low complexity" evidence="9">
    <location>
        <begin position="104"/>
        <end position="117"/>
    </location>
</feature>
<dbReference type="InterPro" id="IPR009003">
    <property type="entry name" value="Peptidase_S1_PA"/>
</dbReference>
<feature type="chain" id="PRO_5014494439" description="Serine protease" evidence="8">
    <location>
        <begin position="28"/>
        <end position="429"/>
    </location>
</feature>
<dbReference type="InterPro" id="IPR008353">
    <property type="entry name" value="Peptidase_S1B_tx"/>
</dbReference>
<dbReference type="Gene3D" id="2.40.10.10">
    <property type="entry name" value="Trypsin-like serine proteases"/>
    <property type="match status" value="2"/>
</dbReference>
<feature type="compositionally biased region" description="Basic and acidic residues" evidence="9">
    <location>
        <begin position="87"/>
        <end position="103"/>
    </location>
</feature>
<dbReference type="PANTHER" id="PTHR15462">
    <property type="entry name" value="SERINE PROTEASE"/>
    <property type="match status" value="1"/>
</dbReference>
<protein>
    <recommendedName>
        <fullName evidence="8">Serine protease</fullName>
        <ecNumber evidence="8">3.4.21.-</ecNumber>
    </recommendedName>
</protein>
<dbReference type="EMBL" id="PNGG01000004">
    <property type="protein sequence ID" value="PMC18519.1"/>
    <property type="molecule type" value="Genomic_DNA"/>
</dbReference>
<proteinExistence type="inferred from homology"/>
<feature type="region of interest" description="Disordered" evidence="9">
    <location>
        <begin position="31"/>
        <end position="216"/>
    </location>
</feature>